<reference evidence="2 3" key="1">
    <citation type="journal article" date="2013" name="Genome Biol.">
        <title>Genome of Acanthamoeba castellanii highlights extensive lateral gene transfer and early evolution of tyrosine kinase signaling.</title>
        <authorList>
            <person name="Clarke M."/>
            <person name="Lohan A.J."/>
            <person name="Liu B."/>
            <person name="Lagkouvardos I."/>
            <person name="Roy S."/>
            <person name="Zafar N."/>
            <person name="Bertelli C."/>
            <person name="Schilde C."/>
            <person name="Kianianmomeni A."/>
            <person name="Burglin T.R."/>
            <person name="Frech C."/>
            <person name="Turcotte B."/>
            <person name="Kopec K.O."/>
            <person name="Synnott J.M."/>
            <person name="Choo C."/>
            <person name="Paponov I."/>
            <person name="Finkler A."/>
            <person name="Soon Heng Tan C."/>
            <person name="Hutchins A.P."/>
            <person name="Weinmeier T."/>
            <person name="Rattei T."/>
            <person name="Chu J.S."/>
            <person name="Gimenez G."/>
            <person name="Irimia M."/>
            <person name="Rigden D.J."/>
            <person name="Fitzpatrick D.A."/>
            <person name="Lorenzo-Morales J."/>
            <person name="Bateman A."/>
            <person name="Chiu C.H."/>
            <person name="Tang P."/>
            <person name="Hegemann P."/>
            <person name="Fromm H."/>
            <person name="Raoult D."/>
            <person name="Greub G."/>
            <person name="Miranda-Saavedra D."/>
            <person name="Chen N."/>
            <person name="Nash P."/>
            <person name="Ginger M.L."/>
            <person name="Horn M."/>
            <person name="Schaap P."/>
            <person name="Caler L."/>
            <person name="Loftus B."/>
        </authorList>
    </citation>
    <scope>NUCLEOTIDE SEQUENCE [LARGE SCALE GENOMIC DNA]</scope>
    <source>
        <strain evidence="2 3">Neff</strain>
    </source>
</reference>
<name>L8HCM3_ACACF</name>
<dbReference type="EMBL" id="KB007890">
    <property type="protein sequence ID" value="ELR22101.1"/>
    <property type="molecule type" value="Genomic_DNA"/>
</dbReference>
<keyword evidence="3" id="KW-1185">Reference proteome</keyword>
<evidence type="ECO:0000313" key="2">
    <source>
        <dbReference type="EMBL" id="ELR22101.1"/>
    </source>
</evidence>
<dbReference type="Proteomes" id="UP000011083">
    <property type="component" value="Unassembled WGS sequence"/>
</dbReference>
<evidence type="ECO:0000256" key="1">
    <source>
        <dbReference type="SAM" id="MobiDB-lite"/>
    </source>
</evidence>
<feature type="region of interest" description="Disordered" evidence="1">
    <location>
        <begin position="87"/>
        <end position="134"/>
    </location>
</feature>
<dbReference type="KEGG" id="acan:ACA1_158970"/>
<protein>
    <submittedName>
        <fullName evidence="2">Uncharacterized protein</fullName>
    </submittedName>
</protein>
<evidence type="ECO:0000313" key="3">
    <source>
        <dbReference type="Proteomes" id="UP000011083"/>
    </source>
</evidence>
<dbReference type="RefSeq" id="XP_004348559.1">
    <property type="nucleotide sequence ID" value="XM_004348509.1"/>
</dbReference>
<dbReference type="GeneID" id="14923025"/>
<dbReference type="AlphaFoldDB" id="L8HCM3"/>
<feature type="region of interest" description="Disordered" evidence="1">
    <location>
        <begin position="1"/>
        <end position="37"/>
    </location>
</feature>
<gene>
    <name evidence="2" type="ORF">ACA1_158970</name>
</gene>
<proteinExistence type="predicted"/>
<sequence length="160" mass="19419">MKKVKELDVSDTKARGRGKEEEKKKVVKSARRPKEGDVQLLRELTAGDWAWLRQRVERRGMRVESVEEEEEEEEEVRKYKRKWDQVLTLNEHDQDGENEEDKEGNEDEEQEEEEEDREEEHQEQEYKRRKLNWPEEEEEFLVSDPITKLNPILDRCHITN</sequence>
<feature type="compositionally biased region" description="Acidic residues" evidence="1">
    <location>
        <begin position="96"/>
        <end position="118"/>
    </location>
</feature>
<accession>L8HCM3</accession>
<feature type="compositionally biased region" description="Basic and acidic residues" evidence="1">
    <location>
        <begin position="1"/>
        <end position="24"/>
    </location>
</feature>
<organism evidence="2 3">
    <name type="scientific">Acanthamoeba castellanii (strain ATCC 30010 / Neff)</name>
    <dbReference type="NCBI Taxonomy" id="1257118"/>
    <lineage>
        <taxon>Eukaryota</taxon>
        <taxon>Amoebozoa</taxon>
        <taxon>Discosea</taxon>
        <taxon>Longamoebia</taxon>
        <taxon>Centramoebida</taxon>
        <taxon>Acanthamoebidae</taxon>
        <taxon>Acanthamoeba</taxon>
    </lineage>
</organism>
<dbReference type="VEuPathDB" id="AmoebaDB:ACA1_158970"/>